<protein>
    <submittedName>
        <fullName evidence="1">Uncharacterized protein</fullName>
    </submittedName>
</protein>
<dbReference type="AlphaFoldDB" id="A0AAF0UBY3"/>
<keyword evidence="2" id="KW-1185">Reference proteome</keyword>
<proteinExistence type="predicted"/>
<dbReference type="Proteomes" id="UP001234989">
    <property type="component" value="Chromosome 8"/>
</dbReference>
<accession>A0AAF0UBY3</accession>
<evidence type="ECO:0000313" key="1">
    <source>
        <dbReference type="EMBL" id="WMV42746.1"/>
    </source>
</evidence>
<dbReference type="EMBL" id="CP133619">
    <property type="protein sequence ID" value="WMV42746.1"/>
    <property type="molecule type" value="Genomic_DNA"/>
</dbReference>
<evidence type="ECO:0000313" key="2">
    <source>
        <dbReference type="Proteomes" id="UP001234989"/>
    </source>
</evidence>
<organism evidence="1 2">
    <name type="scientific">Solanum verrucosum</name>
    <dbReference type="NCBI Taxonomy" id="315347"/>
    <lineage>
        <taxon>Eukaryota</taxon>
        <taxon>Viridiplantae</taxon>
        <taxon>Streptophyta</taxon>
        <taxon>Embryophyta</taxon>
        <taxon>Tracheophyta</taxon>
        <taxon>Spermatophyta</taxon>
        <taxon>Magnoliopsida</taxon>
        <taxon>eudicotyledons</taxon>
        <taxon>Gunneridae</taxon>
        <taxon>Pentapetalae</taxon>
        <taxon>asterids</taxon>
        <taxon>lamiids</taxon>
        <taxon>Solanales</taxon>
        <taxon>Solanaceae</taxon>
        <taxon>Solanoideae</taxon>
        <taxon>Solaneae</taxon>
        <taxon>Solanum</taxon>
    </lineage>
</organism>
<name>A0AAF0UBY3_SOLVR</name>
<sequence>MPMHLEQPIVEMGVAAEIVRDDDRKIHLREITKTLKRCHKRGKFEL</sequence>
<gene>
    <name evidence="1" type="ORF">MTR67_036131</name>
</gene>
<reference evidence="1" key="1">
    <citation type="submission" date="2023-08" db="EMBL/GenBank/DDBJ databases">
        <title>A de novo genome assembly of Solanum verrucosum Schlechtendal, a Mexican diploid species geographically isolated from the other diploid A-genome species in potato relatives.</title>
        <authorList>
            <person name="Hosaka K."/>
        </authorList>
    </citation>
    <scope>NUCLEOTIDE SEQUENCE</scope>
    <source>
        <tissue evidence="1">Young leaves</tissue>
    </source>
</reference>